<dbReference type="Gene3D" id="1.20.120.450">
    <property type="entry name" value="dinb family like domain"/>
    <property type="match status" value="1"/>
</dbReference>
<dbReference type="SUPFAM" id="SSF109854">
    <property type="entry name" value="DinB/YfiT-like putative metalloenzymes"/>
    <property type="match status" value="1"/>
</dbReference>
<protein>
    <submittedName>
        <fullName evidence="3">DinB family protein</fullName>
    </submittedName>
</protein>
<evidence type="ECO:0000313" key="3">
    <source>
        <dbReference type="EMBL" id="UWX64076.1"/>
    </source>
</evidence>
<dbReference type="Pfam" id="PF05163">
    <property type="entry name" value="DinB"/>
    <property type="match status" value="1"/>
</dbReference>
<comment type="similarity">
    <text evidence="1">Belongs to the DinB family.</text>
</comment>
<dbReference type="EMBL" id="CP104213">
    <property type="protein sequence ID" value="UWX64076.1"/>
    <property type="molecule type" value="Genomic_DNA"/>
</dbReference>
<reference evidence="3" key="1">
    <citation type="submission" date="2022-09" db="EMBL/GenBank/DDBJ databases">
        <title>genome sequence of Deinococcus rubellus.</title>
        <authorList>
            <person name="Srinivasan S."/>
        </authorList>
    </citation>
    <scope>NUCLEOTIDE SEQUENCE</scope>
    <source>
        <strain evidence="3">Ant6</strain>
    </source>
</reference>
<organism evidence="3 4">
    <name type="scientific">Deinococcus rubellus</name>
    <dbReference type="NCBI Taxonomy" id="1889240"/>
    <lineage>
        <taxon>Bacteria</taxon>
        <taxon>Thermotogati</taxon>
        <taxon>Deinococcota</taxon>
        <taxon>Deinococci</taxon>
        <taxon>Deinococcales</taxon>
        <taxon>Deinococcaceae</taxon>
        <taxon>Deinococcus</taxon>
    </lineage>
</organism>
<name>A0ABY5YGM8_9DEIO</name>
<evidence type="ECO:0000313" key="4">
    <source>
        <dbReference type="Proteomes" id="UP001060261"/>
    </source>
</evidence>
<dbReference type="Proteomes" id="UP001060261">
    <property type="component" value="Chromosome"/>
</dbReference>
<dbReference type="PANTHER" id="PTHR37302">
    <property type="entry name" value="SLR1116 PROTEIN"/>
    <property type="match status" value="1"/>
</dbReference>
<dbReference type="InterPro" id="IPR034660">
    <property type="entry name" value="DinB/YfiT-like"/>
</dbReference>
<evidence type="ECO:0000256" key="1">
    <source>
        <dbReference type="ARBA" id="ARBA00008635"/>
    </source>
</evidence>
<proteinExistence type="inferred from homology"/>
<gene>
    <name evidence="3" type="ORF">N0D28_15405</name>
</gene>
<dbReference type="RefSeq" id="WP_260560351.1">
    <property type="nucleotide sequence ID" value="NZ_BAABEC010000020.1"/>
</dbReference>
<keyword evidence="4" id="KW-1185">Reference proteome</keyword>
<sequence length="164" mass="18235">MTELTLLHESFRRNGRVNDFLLDAITEADLALSDGRGGWTVGHHLTHMAGFRQGWLSNISPEHAEGLPTMTRGTELRDTQELAAAFKAGDEAALKAVHAALDEGRSFPDPWEEGTYQSSPAHFLQHTIVHDSHHRGQIMGLLRAGGHTAEEMNALDNHWAIWRK</sequence>
<dbReference type="PANTHER" id="PTHR37302:SF1">
    <property type="entry name" value="PROTEIN DINB"/>
    <property type="match status" value="1"/>
</dbReference>
<dbReference type="InterPro" id="IPR007837">
    <property type="entry name" value="DinB"/>
</dbReference>
<evidence type="ECO:0000256" key="2">
    <source>
        <dbReference type="ARBA" id="ARBA00022723"/>
    </source>
</evidence>
<accession>A0ABY5YGM8</accession>
<keyword evidence="2" id="KW-0479">Metal-binding</keyword>